<organism evidence="1 2">
    <name type="scientific">Trichoderma aggressivum f. europaeum</name>
    <dbReference type="NCBI Taxonomy" id="173218"/>
    <lineage>
        <taxon>Eukaryota</taxon>
        <taxon>Fungi</taxon>
        <taxon>Dikarya</taxon>
        <taxon>Ascomycota</taxon>
        <taxon>Pezizomycotina</taxon>
        <taxon>Sordariomycetes</taxon>
        <taxon>Hypocreomycetidae</taxon>
        <taxon>Hypocreales</taxon>
        <taxon>Hypocreaceae</taxon>
        <taxon>Trichoderma</taxon>
    </lineage>
</organism>
<comment type="caution">
    <text evidence="1">The sequence shown here is derived from an EMBL/GenBank/DDBJ whole genome shotgun (WGS) entry which is preliminary data.</text>
</comment>
<evidence type="ECO:0000313" key="1">
    <source>
        <dbReference type="EMBL" id="KAK4078544.1"/>
    </source>
</evidence>
<dbReference type="GeneID" id="87917009"/>
<sequence length="196" mass="21825">MHAGRLLLEKSSRFPRLTLARCSGEFAVDSLSHVKNASLTHLLYEDALLGDGVDKVAGRPFTVTDRGKPVRFDDIHLLLDTASTMGLRMSYPPPVLMLVLSYLVEWYGLLVNAVPFLARLLSETGEAIRWAQSGVYATSLNYSVDDEEARRRPEEGGVGCEASCTTVEGLCAQVVDWNEWVEDGMEMDKDRKKKML</sequence>
<dbReference type="AlphaFoldDB" id="A0AAE1IFU3"/>
<dbReference type="Proteomes" id="UP001273209">
    <property type="component" value="Unassembled WGS sequence"/>
</dbReference>
<accession>A0AAE1IFU3</accession>
<reference evidence="1" key="1">
    <citation type="submission" date="2023-11" db="EMBL/GenBank/DDBJ databases">
        <title>The genome sequences of three competitors of mushroom-forming fungi.</title>
        <authorList>
            <person name="Beijen E."/>
            <person name="Ohm R.A."/>
        </authorList>
    </citation>
    <scope>NUCLEOTIDE SEQUENCE</scope>
    <source>
        <strain evidence="1">CBS 100526</strain>
    </source>
</reference>
<evidence type="ECO:0000313" key="2">
    <source>
        <dbReference type="Proteomes" id="UP001273209"/>
    </source>
</evidence>
<gene>
    <name evidence="1" type="ORF">Triagg1_2875</name>
</gene>
<protein>
    <submittedName>
        <fullName evidence="1">Uncharacterized protein</fullName>
    </submittedName>
</protein>
<proteinExistence type="predicted"/>
<keyword evidence="2" id="KW-1185">Reference proteome</keyword>
<dbReference type="RefSeq" id="XP_062757942.1">
    <property type="nucleotide sequence ID" value="XM_062897104.1"/>
</dbReference>
<name>A0AAE1IFU3_9HYPO</name>
<dbReference type="EMBL" id="JAWRVG010000008">
    <property type="protein sequence ID" value="KAK4078544.1"/>
    <property type="molecule type" value="Genomic_DNA"/>
</dbReference>